<evidence type="ECO:0000259" key="2">
    <source>
        <dbReference type="PROSITE" id="PS51819"/>
    </source>
</evidence>
<dbReference type="CDD" id="cd06587">
    <property type="entry name" value="VOC"/>
    <property type="match status" value="1"/>
</dbReference>
<accession>A0A0E3ZF52</accession>
<sequence length="130" mass="15223">MVSYKYGVGISHLEFWVKNLEESLAFYSQLFPMIGWYELTKTSYSCGTHEIYFKEVPVLLHDSLGVRHICFHANTREMVNTVGEWLQQIQGDIIRGPKPMPEYTEQYYTVDFRDPNGFVLEVAYAPDMRL</sequence>
<name>A0A0E3ZF52_9BACT</name>
<evidence type="ECO:0000313" key="4">
    <source>
        <dbReference type="Proteomes" id="UP000033109"/>
    </source>
</evidence>
<evidence type="ECO:0000256" key="1">
    <source>
        <dbReference type="ARBA" id="ARBA00022723"/>
    </source>
</evidence>
<dbReference type="PROSITE" id="PS51819">
    <property type="entry name" value="VOC"/>
    <property type="match status" value="1"/>
</dbReference>
<keyword evidence="1" id="KW-0479">Metal-binding</keyword>
<dbReference type="KEGG" id="pko:PKOR_14895"/>
<dbReference type="HOGENOM" id="CLU_160486_0_0_10"/>
<dbReference type="InterPro" id="IPR004360">
    <property type="entry name" value="Glyas_Fos-R_dOase_dom"/>
</dbReference>
<dbReference type="RefSeq" id="WP_046311758.1">
    <property type="nucleotide sequence ID" value="NZ_CBCSCY010000045.1"/>
</dbReference>
<dbReference type="EMBL" id="CP009621">
    <property type="protein sequence ID" value="AKD04143.1"/>
    <property type="molecule type" value="Genomic_DNA"/>
</dbReference>
<dbReference type="PATRIC" id="fig|400092.3.peg.3249"/>
<dbReference type="Pfam" id="PF00903">
    <property type="entry name" value="Glyoxalase"/>
    <property type="match status" value="1"/>
</dbReference>
<dbReference type="PANTHER" id="PTHR36113:SF6">
    <property type="entry name" value="FOSFOMYCIN RESISTANCE PROTEIN FOSX"/>
    <property type="match status" value="1"/>
</dbReference>
<dbReference type="InterPro" id="IPR051332">
    <property type="entry name" value="Fosfomycin_Res_Enzymes"/>
</dbReference>
<reference evidence="3 4" key="1">
    <citation type="journal article" date="2015" name="Sci. Rep.">
        <title>Unraveling adaptation of Pontibacter korlensis to radiation and infertility in desert through complete genome and comparative transcriptomic analysis.</title>
        <authorList>
            <person name="Dai J."/>
            <person name="Dai W."/>
            <person name="Qiu C."/>
            <person name="Yang Z."/>
            <person name="Zhang Y."/>
            <person name="Zhou M."/>
            <person name="Zhang L."/>
            <person name="Fang C."/>
            <person name="Gao Q."/>
            <person name="Yang Q."/>
            <person name="Li X."/>
            <person name="Wang Z."/>
            <person name="Wang Z."/>
            <person name="Jia Z."/>
            <person name="Chen X."/>
        </authorList>
    </citation>
    <scope>NUCLEOTIDE SEQUENCE [LARGE SCALE GENOMIC DNA]</scope>
    <source>
        <strain evidence="3 4">X14-1T</strain>
    </source>
</reference>
<dbReference type="InterPro" id="IPR037523">
    <property type="entry name" value="VOC_core"/>
</dbReference>
<gene>
    <name evidence="3" type="ORF">PKOR_14895</name>
</gene>
<dbReference type="SUPFAM" id="SSF54593">
    <property type="entry name" value="Glyoxalase/Bleomycin resistance protein/Dihydroxybiphenyl dioxygenase"/>
    <property type="match status" value="1"/>
</dbReference>
<organism evidence="3 4">
    <name type="scientific">Pontibacter korlensis</name>
    <dbReference type="NCBI Taxonomy" id="400092"/>
    <lineage>
        <taxon>Bacteria</taxon>
        <taxon>Pseudomonadati</taxon>
        <taxon>Bacteroidota</taxon>
        <taxon>Cytophagia</taxon>
        <taxon>Cytophagales</taxon>
        <taxon>Hymenobacteraceae</taxon>
        <taxon>Pontibacter</taxon>
    </lineage>
</organism>
<proteinExistence type="predicted"/>
<dbReference type="NCBIfam" id="NF005227">
    <property type="entry name" value="PRK06724.1"/>
    <property type="match status" value="1"/>
</dbReference>
<feature type="domain" description="VOC" evidence="2">
    <location>
        <begin position="9"/>
        <end position="125"/>
    </location>
</feature>
<evidence type="ECO:0000313" key="3">
    <source>
        <dbReference type="EMBL" id="AKD04143.1"/>
    </source>
</evidence>
<dbReference type="InterPro" id="IPR029068">
    <property type="entry name" value="Glyas_Bleomycin-R_OHBP_Dase"/>
</dbReference>
<dbReference type="PANTHER" id="PTHR36113">
    <property type="entry name" value="LYASE, PUTATIVE-RELATED-RELATED"/>
    <property type="match status" value="1"/>
</dbReference>
<protein>
    <recommendedName>
        <fullName evidence="2">VOC domain-containing protein</fullName>
    </recommendedName>
</protein>
<dbReference type="OrthoDB" id="9789012at2"/>
<dbReference type="GO" id="GO:0046872">
    <property type="term" value="F:metal ion binding"/>
    <property type="evidence" value="ECO:0007669"/>
    <property type="project" value="UniProtKB-KW"/>
</dbReference>
<dbReference type="Proteomes" id="UP000033109">
    <property type="component" value="Chromosome"/>
</dbReference>
<dbReference type="AlphaFoldDB" id="A0A0E3ZF52"/>
<keyword evidence="4" id="KW-1185">Reference proteome</keyword>
<dbReference type="Gene3D" id="3.10.180.10">
    <property type="entry name" value="2,3-Dihydroxybiphenyl 1,2-Dioxygenase, domain 1"/>
    <property type="match status" value="1"/>
</dbReference>